<feature type="compositionally biased region" description="Basic and acidic residues" evidence="2">
    <location>
        <begin position="707"/>
        <end position="717"/>
    </location>
</feature>
<dbReference type="PROSITE" id="PS50006">
    <property type="entry name" value="FHA_DOMAIN"/>
    <property type="match status" value="1"/>
</dbReference>
<feature type="region of interest" description="Disordered" evidence="2">
    <location>
        <begin position="561"/>
        <end position="741"/>
    </location>
</feature>
<dbReference type="PANTHER" id="PTHR23308">
    <property type="entry name" value="NUCLEAR INHIBITOR OF PROTEIN PHOSPHATASE-1"/>
    <property type="match status" value="1"/>
</dbReference>
<evidence type="ECO:0000259" key="3">
    <source>
        <dbReference type="PROSITE" id="PS50006"/>
    </source>
</evidence>
<dbReference type="SMART" id="SM00240">
    <property type="entry name" value="FHA"/>
    <property type="match status" value="1"/>
</dbReference>
<dbReference type="CDD" id="cd22677">
    <property type="entry name" value="FHA_Kanadaptin"/>
    <property type="match status" value="1"/>
</dbReference>
<feature type="compositionally biased region" description="Polar residues" evidence="2">
    <location>
        <begin position="725"/>
        <end position="741"/>
    </location>
</feature>
<keyword evidence="1" id="KW-0175">Coiled coil</keyword>
<dbReference type="STRING" id="64791.A0A151XA65"/>
<dbReference type="InterPro" id="IPR050923">
    <property type="entry name" value="Cell_Proc_Reg/RNA_Proc"/>
</dbReference>
<gene>
    <name evidence="4" type="ORF">ALC60_03784</name>
</gene>
<dbReference type="InterPro" id="IPR000253">
    <property type="entry name" value="FHA_dom"/>
</dbReference>
<feature type="region of interest" description="Disordered" evidence="2">
    <location>
        <begin position="1"/>
        <end position="63"/>
    </location>
</feature>
<evidence type="ECO:0000256" key="2">
    <source>
        <dbReference type="SAM" id="MobiDB-lite"/>
    </source>
</evidence>
<name>A0A151XA65_9HYME</name>
<dbReference type="Proteomes" id="UP000075809">
    <property type="component" value="Unassembled WGS sequence"/>
</dbReference>
<dbReference type="Gene3D" id="2.60.200.20">
    <property type="match status" value="1"/>
</dbReference>
<evidence type="ECO:0000313" key="4">
    <source>
        <dbReference type="EMBL" id="KYQ57262.1"/>
    </source>
</evidence>
<feature type="compositionally biased region" description="Basic and acidic residues" evidence="2">
    <location>
        <begin position="645"/>
        <end position="675"/>
    </location>
</feature>
<protein>
    <submittedName>
        <fullName evidence="4">Kanadaptin</fullName>
    </submittedName>
</protein>
<reference evidence="4 5" key="1">
    <citation type="submission" date="2015-09" db="EMBL/GenBank/DDBJ databases">
        <title>Trachymyrmex zeteki WGS genome.</title>
        <authorList>
            <person name="Nygaard S."/>
            <person name="Hu H."/>
            <person name="Boomsma J."/>
            <person name="Zhang G."/>
        </authorList>
    </citation>
    <scope>NUCLEOTIDE SEQUENCE [LARGE SCALE GENOMIC DNA]</scope>
    <source>
        <strain evidence="4">Tzet28-1</strain>
        <tissue evidence="4">Whole body</tissue>
    </source>
</reference>
<feature type="region of interest" description="Disordered" evidence="2">
    <location>
        <begin position="283"/>
        <end position="302"/>
    </location>
</feature>
<dbReference type="CDD" id="cd19856">
    <property type="entry name" value="DSRM_Kanadaptin"/>
    <property type="match status" value="1"/>
</dbReference>
<feature type="compositionally biased region" description="Polar residues" evidence="2">
    <location>
        <begin position="597"/>
        <end position="609"/>
    </location>
</feature>
<dbReference type="KEGG" id="mzt:108720991"/>
<evidence type="ECO:0000256" key="1">
    <source>
        <dbReference type="SAM" id="Coils"/>
    </source>
</evidence>
<keyword evidence="5" id="KW-1185">Reference proteome</keyword>
<feature type="compositionally biased region" description="Acidic residues" evidence="2">
    <location>
        <begin position="611"/>
        <end position="626"/>
    </location>
</feature>
<sequence>MEANERKNDSVTSLPKDTPNDNVDASNDETISESSTCDEQSTRKSETEDASESSQSSTDTCKESGFKKPLLLIGPKRGKTGKIRTMKNDTALPSFELSVNKETIEPVQLQNAEDKSDNPIIEGSIEENISFDTRNIPIPYLEPKWGGKPTEEYKLEILKSGVILEKLDLTEKSFYVIGRLPSCNLSLAHPTISRYHAIIQYRAIADEKNSTGFYLYDLESTHGTLWNGHRIKPRTYVRLHGGHMIRFGCSQRKYILQAPLDDQEEESELSVTQLKEKRLEELREREMRQQEEEEAEERAKLEAENEGIDWGMGEDADEETDLTENPYASMADEELYLDDPKKTLRGWFEREGYDLQYQVEEKGIGQFLCWISFPKECFGGRSMKAEALVKGKKKESVIQCALEACRILDRHGLLRQANHESRRKKARNWEEEDFYDSDEDNFLDRTGTVEKKREQRMKLAGKIEDKVETYSSLTEKHSEIVNKISRLNERLKEAQRKNAKAGESNEDSLDAFMSSLNTSTLSKSDIRKMKVELQNLHKEEIQLVKLINLTKPANLPPLVSQVQAEDGSDSKNLQQKSKYSMKKVSQLEKRRKLFEANNKSDSANSSLYTVDNEEGEEEDDDDDEQEENKTGNVKIKEEEKEEEDNARVHKFECKKSTSEDETKSNDSIKTDDKPCITRSVNQETRKQNVVEKRKKDSKSEKRKNMKKQYDQDVHSEDYSTWVPPQDQSGDGRTNLNDKYGY</sequence>
<dbReference type="OrthoDB" id="433755at2759"/>
<feature type="domain" description="FHA" evidence="3">
    <location>
        <begin position="175"/>
        <end position="231"/>
    </location>
</feature>
<feature type="coiled-coil region" evidence="1">
    <location>
        <begin position="470"/>
        <end position="504"/>
    </location>
</feature>
<dbReference type="EMBL" id="KQ982351">
    <property type="protein sequence ID" value="KYQ57262.1"/>
    <property type="molecule type" value="Genomic_DNA"/>
</dbReference>
<dbReference type="Pfam" id="PF00498">
    <property type="entry name" value="FHA"/>
    <property type="match status" value="1"/>
</dbReference>
<organism evidence="4 5">
    <name type="scientific">Mycetomoellerius zeteki</name>
    <dbReference type="NCBI Taxonomy" id="64791"/>
    <lineage>
        <taxon>Eukaryota</taxon>
        <taxon>Metazoa</taxon>
        <taxon>Ecdysozoa</taxon>
        <taxon>Arthropoda</taxon>
        <taxon>Hexapoda</taxon>
        <taxon>Insecta</taxon>
        <taxon>Pterygota</taxon>
        <taxon>Neoptera</taxon>
        <taxon>Endopterygota</taxon>
        <taxon>Hymenoptera</taxon>
        <taxon>Apocrita</taxon>
        <taxon>Aculeata</taxon>
        <taxon>Formicoidea</taxon>
        <taxon>Formicidae</taxon>
        <taxon>Myrmicinae</taxon>
        <taxon>Mycetomoellerius</taxon>
    </lineage>
</organism>
<feature type="compositionally biased region" description="Polar residues" evidence="2">
    <location>
        <begin position="10"/>
        <end position="25"/>
    </location>
</feature>
<dbReference type="InterPro" id="IPR008984">
    <property type="entry name" value="SMAD_FHA_dom_sf"/>
</dbReference>
<proteinExistence type="predicted"/>
<dbReference type="SUPFAM" id="SSF49879">
    <property type="entry name" value="SMAD/FHA domain"/>
    <property type="match status" value="1"/>
</dbReference>
<evidence type="ECO:0000313" key="5">
    <source>
        <dbReference type="Proteomes" id="UP000075809"/>
    </source>
</evidence>
<feature type="compositionally biased region" description="Basic and acidic residues" evidence="2">
    <location>
        <begin position="683"/>
        <end position="699"/>
    </location>
</feature>
<dbReference type="AlphaFoldDB" id="A0A151XA65"/>
<accession>A0A151XA65</accession>